<evidence type="ECO:0000313" key="1">
    <source>
        <dbReference type="EMBL" id="EON78980.1"/>
    </source>
</evidence>
<comment type="caution">
    <text evidence="1">The sequence shown here is derived from an EMBL/GenBank/DDBJ whole genome shotgun (WGS) entry which is preliminary data.</text>
</comment>
<dbReference type="STRING" id="1232681.ADIS_0573"/>
<keyword evidence="1" id="KW-0808">Transferase</keyword>
<dbReference type="EMBL" id="AQHR01000021">
    <property type="protein sequence ID" value="EON78980.1"/>
    <property type="molecule type" value="Genomic_DNA"/>
</dbReference>
<protein>
    <submittedName>
        <fullName evidence="1">Serine kinase of the HPr protein, regulates carbohydrate metabolism</fullName>
    </submittedName>
</protein>
<dbReference type="InterPro" id="IPR027417">
    <property type="entry name" value="P-loop_NTPase"/>
</dbReference>
<keyword evidence="1" id="KW-0418">Kinase</keyword>
<dbReference type="Gene3D" id="3.40.50.300">
    <property type="entry name" value="P-loop containing nucleotide triphosphate hydrolases"/>
    <property type="match status" value="1"/>
</dbReference>
<dbReference type="OrthoDB" id="5430844at2"/>
<accession>R7ZXU9</accession>
<dbReference type="RefSeq" id="WP_010852722.1">
    <property type="nucleotide sequence ID" value="NZ_AQHR01000021.1"/>
</dbReference>
<evidence type="ECO:0000313" key="2">
    <source>
        <dbReference type="Proteomes" id="UP000013909"/>
    </source>
</evidence>
<dbReference type="SUPFAM" id="SSF53795">
    <property type="entry name" value="PEP carboxykinase-like"/>
    <property type="match status" value="1"/>
</dbReference>
<name>R7ZXU9_9BACT</name>
<dbReference type="GO" id="GO:0016301">
    <property type="term" value="F:kinase activity"/>
    <property type="evidence" value="ECO:0007669"/>
    <property type="project" value="UniProtKB-KW"/>
</dbReference>
<dbReference type="AlphaFoldDB" id="R7ZXU9"/>
<reference evidence="1 2" key="1">
    <citation type="submission" date="2013-02" db="EMBL/GenBank/DDBJ databases">
        <title>A novel strain isolated from Lonar lake, Maharashtra, India.</title>
        <authorList>
            <person name="Singh A."/>
        </authorList>
    </citation>
    <scope>NUCLEOTIDE SEQUENCE [LARGE SCALE GENOMIC DNA]</scope>
    <source>
        <strain evidence="1 2">AK24</strain>
    </source>
</reference>
<dbReference type="Proteomes" id="UP000013909">
    <property type="component" value="Unassembled WGS sequence"/>
</dbReference>
<gene>
    <name evidence="1" type="ORF">ADIS_0573</name>
</gene>
<organism evidence="1 2">
    <name type="scientific">Lunatimonas lonarensis</name>
    <dbReference type="NCBI Taxonomy" id="1232681"/>
    <lineage>
        <taxon>Bacteria</taxon>
        <taxon>Pseudomonadati</taxon>
        <taxon>Bacteroidota</taxon>
        <taxon>Cytophagia</taxon>
        <taxon>Cytophagales</taxon>
        <taxon>Cyclobacteriaceae</taxon>
    </lineage>
</organism>
<sequence length="303" mass="34582">MTYLYTAFGLVIESDIFLMGMLIYDGAKPVDTVSIRLVSPTDGFTLKSEKKGDFLDAEIGEGEVLYKVEGTAHYLIREGREILVRPFTGDQRLLGGYIYGRCMTVILFQRNLFPFHSSAVVDSRDKLWMIVGRSHAGKSSTALMLSERGLKFFSDDMVLLRPEDGMVMASPTYPVAGIRRRTMEYQHTFTESDGMPAITEEGRTNVFFHNRFVNQSKQLAGVLHIRKFGEEIRFEKISSVQGMAVLKANINMHNWLLYLDKERELFRLLSIVCRQVPFWSVVRPVSTATYESLAGRIHKEIIR</sequence>
<keyword evidence="2" id="KW-1185">Reference proteome</keyword>
<proteinExistence type="predicted"/>